<dbReference type="AlphaFoldDB" id="W0FSA1"/>
<feature type="domain" description="SF3 helicase" evidence="3">
    <location>
        <begin position="149"/>
        <end position="305"/>
    </location>
</feature>
<sequence length="458" mass="52687">MAQKKIERLDTWPEWFTGKTINEPIFCREFLERHRLAYTENSFFTTEGRVTNEDAMRQTIYQQLEPFIVTGMSKKVDDIMKDLRIKAQVTGLLPQTDRVHVQNGTVFLDGSFIEAKNEIVRSRFPVRFNPKVKKPERWLKFLSELFWPEDIPTLQEFIGYCLIPSNAGQKMMVIKGSGGEGKSQIGHVLSRMFGPNAKDGSVGKISENPFARADLEHIHLMIDDDMRLEALKQTNYIKAIVTAKGKMDLERKGKQSYQGFMYARILAFSNGDLVSLYDRSDGFFRRQLILTTKRKPPDRIDDPNLSEKLCEEMEGIFLWAMAGLLRLVKNNFQFTESGRAKLNREMVKKDANNIELFLESKGYIVRDPERSISSKDLYAVYCTWCDENAYPPMKRKTFVEYLSANEEKLGIHYTTHLTNSAGREVRGFRGIGSIISPSGYMQGGWQKVDPDDNPFKDA</sequence>
<organism evidence="4">
    <name type="scientific">uncultured bacterium Contigcl_1542</name>
    <dbReference type="NCBI Taxonomy" id="1393651"/>
    <lineage>
        <taxon>Bacteria</taxon>
        <taxon>environmental samples</taxon>
    </lineage>
</organism>
<keyword evidence="1" id="KW-0547">Nucleotide-binding</keyword>
<evidence type="ECO:0000256" key="2">
    <source>
        <dbReference type="ARBA" id="ARBA00022840"/>
    </source>
</evidence>
<evidence type="ECO:0000256" key="1">
    <source>
        <dbReference type="ARBA" id="ARBA00022741"/>
    </source>
</evidence>
<dbReference type="NCBIfam" id="TIGR01613">
    <property type="entry name" value="primase_Cterm"/>
    <property type="match status" value="1"/>
</dbReference>
<dbReference type="Pfam" id="PF19263">
    <property type="entry name" value="DUF5906"/>
    <property type="match status" value="1"/>
</dbReference>
<dbReference type="EMBL" id="KC246859">
    <property type="protein sequence ID" value="AHF25935.1"/>
    <property type="molecule type" value="Genomic_DNA"/>
</dbReference>
<evidence type="ECO:0000313" key="4">
    <source>
        <dbReference type="EMBL" id="AHF25935.1"/>
    </source>
</evidence>
<name>W0FSA1_9BACT</name>
<proteinExistence type="predicted"/>
<dbReference type="Gene3D" id="3.40.50.300">
    <property type="entry name" value="P-loop containing nucleotide triphosphate hydrolases"/>
    <property type="match status" value="1"/>
</dbReference>
<dbReference type="GO" id="GO:0005524">
    <property type="term" value="F:ATP binding"/>
    <property type="evidence" value="ECO:0007669"/>
    <property type="project" value="UniProtKB-KW"/>
</dbReference>
<evidence type="ECO:0000259" key="3">
    <source>
        <dbReference type="PROSITE" id="PS51206"/>
    </source>
</evidence>
<dbReference type="InterPro" id="IPR045455">
    <property type="entry name" value="NrS-1_pol-like_helicase"/>
</dbReference>
<dbReference type="PROSITE" id="PS51206">
    <property type="entry name" value="SF3_HELICASE_1"/>
    <property type="match status" value="1"/>
</dbReference>
<dbReference type="InterPro" id="IPR027417">
    <property type="entry name" value="P-loop_NTPase"/>
</dbReference>
<reference evidence="4" key="1">
    <citation type="journal article" date="2013" name="PLoS ONE">
        <title>Metagenomic insights into the carbohydrate-active enzymes carried by the microorganisms adhering to solid digesta in the rumen of cows.</title>
        <authorList>
            <person name="Wang L."/>
            <person name="Hatem A."/>
            <person name="Catalyurek U.V."/>
            <person name="Morrison M."/>
            <person name="Yu Z."/>
        </authorList>
    </citation>
    <scope>NUCLEOTIDE SEQUENCE</scope>
</reference>
<dbReference type="SUPFAM" id="SSF52540">
    <property type="entry name" value="P-loop containing nucleoside triphosphate hydrolases"/>
    <property type="match status" value="1"/>
</dbReference>
<keyword evidence="2" id="KW-0067">ATP-binding</keyword>
<accession>W0FSA1</accession>
<dbReference type="InterPro" id="IPR014015">
    <property type="entry name" value="Helicase_SF3_DNA-vir"/>
</dbReference>
<protein>
    <submittedName>
        <fullName evidence="4">Phage/plasmid primase, P4 family, C-terminal domain</fullName>
    </submittedName>
</protein>
<dbReference type="InterPro" id="IPR006500">
    <property type="entry name" value="Helicase_put_C_phage/plasmid"/>
</dbReference>